<proteinExistence type="predicted"/>
<sequence length="89" mass="10657">MSVIHTVLTRTEVKRIGKVDQTYFRRKLQTNCMLNNLLHRPINRLLLNELICILDSKPIPRRHTEYHHHSSITVIRKVSKKEFERLWAA</sequence>
<accession>A0A0F9RIC3</accession>
<evidence type="ECO:0000313" key="1">
    <source>
        <dbReference type="EMBL" id="KKN54534.1"/>
    </source>
</evidence>
<comment type="caution">
    <text evidence="1">The sequence shown here is derived from an EMBL/GenBank/DDBJ whole genome shotgun (WGS) entry which is preliminary data.</text>
</comment>
<name>A0A0F9RIC3_9ZZZZ</name>
<dbReference type="AlphaFoldDB" id="A0A0F9RIC3"/>
<gene>
    <name evidence="1" type="ORF">LCGC14_0591260</name>
</gene>
<protein>
    <submittedName>
        <fullName evidence="1">Uncharacterized protein</fullName>
    </submittedName>
</protein>
<organism evidence="1">
    <name type="scientific">marine sediment metagenome</name>
    <dbReference type="NCBI Taxonomy" id="412755"/>
    <lineage>
        <taxon>unclassified sequences</taxon>
        <taxon>metagenomes</taxon>
        <taxon>ecological metagenomes</taxon>
    </lineage>
</organism>
<reference evidence="1" key="1">
    <citation type="journal article" date="2015" name="Nature">
        <title>Complex archaea that bridge the gap between prokaryotes and eukaryotes.</title>
        <authorList>
            <person name="Spang A."/>
            <person name="Saw J.H."/>
            <person name="Jorgensen S.L."/>
            <person name="Zaremba-Niedzwiedzka K."/>
            <person name="Martijn J."/>
            <person name="Lind A.E."/>
            <person name="van Eijk R."/>
            <person name="Schleper C."/>
            <person name="Guy L."/>
            <person name="Ettema T.J."/>
        </authorList>
    </citation>
    <scope>NUCLEOTIDE SEQUENCE</scope>
</reference>
<dbReference type="EMBL" id="LAZR01000924">
    <property type="protein sequence ID" value="KKN54534.1"/>
    <property type="molecule type" value="Genomic_DNA"/>
</dbReference>